<proteinExistence type="predicted"/>
<protein>
    <submittedName>
        <fullName evidence="1">Uncharacterized protein</fullName>
    </submittedName>
</protein>
<name>A0ACB7ZF22_9ERIC</name>
<evidence type="ECO:0000313" key="1">
    <source>
        <dbReference type="EMBL" id="KAH7864172.1"/>
    </source>
</evidence>
<evidence type="ECO:0000313" key="2">
    <source>
        <dbReference type="Proteomes" id="UP000828048"/>
    </source>
</evidence>
<gene>
    <name evidence="1" type="ORF">Vadar_026603</name>
</gene>
<sequence length="513" mass="57035">MESDVVHRLRSFTLTADEEEDILLEPEVHQRAMERCSYSLVGKVLTNKSINSVALKDTMKKGAQMHRVLAEGPWSFDNQLVVLRKWEPGMRADNVQFQFADFWVQLWGLPFEYISSEIAAIVGKRIGEVLDVDEKSINEDRGKFMRVRVRIRIDKPLKRGGNLVDRDGNKVWITYKYERLPIFCYFCGILGHEERNCRSRWEIGHGDAGEGTYGPWMQATLTRGRRPGRKGDSLDDGAPSNGRFSDEGESALRLGMVAERDSMHCCKELVEGHSGCSSGLNSAPGGRLVERVDDVVVTSKEMTCKGRELDQAPRKVFSKSNVVPEAGDQLVSNLNGEFVEGKGSEEYGANFFELEGLRERAHIFKSEGSLDKLHSNIQAKIESGPKEDLKAQRREDFDVGQLLEVSVHSLGLDGLPFSGDGLAFKAQDTLTPNSNKRGRGRGRGPASLARDRKARARGGSPGGVLLGKRRSSSDGEFPGDTYDVGASKRFVFKSDDAVQRVEVASPEWPRQAP</sequence>
<keyword evidence="2" id="KW-1185">Reference proteome</keyword>
<accession>A0ACB7ZF22</accession>
<reference evidence="1 2" key="1">
    <citation type="journal article" date="2021" name="Hortic Res">
        <title>High-quality reference genome and annotation aids understanding of berry development for evergreen blueberry (Vaccinium darrowii).</title>
        <authorList>
            <person name="Yu J."/>
            <person name="Hulse-Kemp A.M."/>
            <person name="Babiker E."/>
            <person name="Staton M."/>
        </authorList>
    </citation>
    <scope>NUCLEOTIDE SEQUENCE [LARGE SCALE GENOMIC DNA]</scope>
    <source>
        <strain evidence="2">cv. NJ 8807/NJ 8810</strain>
        <tissue evidence="1">Young leaf</tissue>
    </source>
</reference>
<dbReference type="Proteomes" id="UP000828048">
    <property type="component" value="Chromosome 12"/>
</dbReference>
<dbReference type="EMBL" id="CM037162">
    <property type="protein sequence ID" value="KAH7864172.1"/>
    <property type="molecule type" value="Genomic_DNA"/>
</dbReference>
<organism evidence="1 2">
    <name type="scientific">Vaccinium darrowii</name>
    <dbReference type="NCBI Taxonomy" id="229202"/>
    <lineage>
        <taxon>Eukaryota</taxon>
        <taxon>Viridiplantae</taxon>
        <taxon>Streptophyta</taxon>
        <taxon>Embryophyta</taxon>
        <taxon>Tracheophyta</taxon>
        <taxon>Spermatophyta</taxon>
        <taxon>Magnoliopsida</taxon>
        <taxon>eudicotyledons</taxon>
        <taxon>Gunneridae</taxon>
        <taxon>Pentapetalae</taxon>
        <taxon>asterids</taxon>
        <taxon>Ericales</taxon>
        <taxon>Ericaceae</taxon>
        <taxon>Vaccinioideae</taxon>
        <taxon>Vaccinieae</taxon>
        <taxon>Vaccinium</taxon>
    </lineage>
</organism>
<comment type="caution">
    <text evidence="1">The sequence shown here is derived from an EMBL/GenBank/DDBJ whole genome shotgun (WGS) entry which is preliminary data.</text>
</comment>